<dbReference type="AlphaFoldDB" id="A0A550CVG7"/>
<reference evidence="2 3" key="1">
    <citation type="journal article" date="2019" name="New Phytol.">
        <title>Comparative genomics reveals unique wood-decay strategies and fruiting body development in the Schizophyllaceae.</title>
        <authorList>
            <person name="Almasi E."/>
            <person name="Sahu N."/>
            <person name="Krizsan K."/>
            <person name="Balint B."/>
            <person name="Kovacs G.M."/>
            <person name="Kiss B."/>
            <person name="Cseklye J."/>
            <person name="Drula E."/>
            <person name="Henrissat B."/>
            <person name="Nagy I."/>
            <person name="Chovatia M."/>
            <person name="Adam C."/>
            <person name="LaButti K."/>
            <person name="Lipzen A."/>
            <person name="Riley R."/>
            <person name="Grigoriev I.V."/>
            <person name="Nagy L.G."/>
        </authorList>
    </citation>
    <scope>NUCLEOTIDE SEQUENCE [LARGE SCALE GENOMIC DNA]</scope>
    <source>
        <strain evidence="2 3">NL-1724</strain>
    </source>
</reference>
<dbReference type="EMBL" id="VDMD01000001">
    <property type="protein sequence ID" value="TRM68792.1"/>
    <property type="molecule type" value="Genomic_DNA"/>
</dbReference>
<keyword evidence="3" id="KW-1185">Reference proteome</keyword>
<proteinExistence type="predicted"/>
<evidence type="ECO:0000256" key="1">
    <source>
        <dbReference type="SAM" id="MobiDB-lite"/>
    </source>
</evidence>
<evidence type="ECO:0000313" key="2">
    <source>
        <dbReference type="EMBL" id="TRM68792.1"/>
    </source>
</evidence>
<name>A0A550CVG7_9AGAR</name>
<dbReference type="Proteomes" id="UP000320762">
    <property type="component" value="Unassembled WGS sequence"/>
</dbReference>
<sequence length="304" mass="34825">MSASRVVPTVPARTLERAYLADATNRQSQRSDSRPHRAPQRYTSPPPSSSDRPAPVGVQSTSHPSADPHGQAPQVQYRSRSAARQDRPPAINTDFPSASRSNVAPTRTDTRTSLPLRRDAHALNTVINRLRIVWQNVLNEIALDEISPSETYELGKWRDTTNEIRESLTRVDFIMRSYVDVRLVERDEKGDICVARYTQYAAELDGELRGLGELPAPQVVSGILRIDLRTLQNKAKNIRKLERQVKNQVYAFVAHYYRQQELQKRAEMCAFVDAWMQQDCQYHREMDASRKASDRLGDLIMRWR</sequence>
<comment type="caution">
    <text evidence="2">The sequence shown here is derived from an EMBL/GenBank/DDBJ whole genome shotgun (WGS) entry which is preliminary data.</text>
</comment>
<feature type="compositionally biased region" description="Polar residues" evidence="1">
    <location>
        <begin position="94"/>
        <end position="112"/>
    </location>
</feature>
<organism evidence="2 3">
    <name type="scientific">Schizophyllum amplum</name>
    <dbReference type="NCBI Taxonomy" id="97359"/>
    <lineage>
        <taxon>Eukaryota</taxon>
        <taxon>Fungi</taxon>
        <taxon>Dikarya</taxon>
        <taxon>Basidiomycota</taxon>
        <taxon>Agaricomycotina</taxon>
        <taxon>Agaricomycetes</taxon>
        <taxon>Agaricomycetidae</taxon>
        <taxon>Agaricales</taxon>
        <taxon>Schizophyllaceae</taxon>
        <taxon>Schizophyllum</taxon>
    </lineage>
</organism>
<gene>
    <name evidence="2" type="ORF">BD626DRAFT_562625</name>
</gene>
<evidence type="ECO:0000313" key="3">
    <source>
        <dbReference type="Proteomes" id="UP000320762"/>
    </source>
</evidence>
<protein>
    <submittedName>
        <fullName evidence="2">Uncharacterized protein</fullName>
    </submittedName>
</protein>
<feature type="region of interest" description="Disordered" evidence="1">
    <location>
        <begin position="1"/>
        <end position="112"/>
    </location>
</feature>
<accession>A0A550CVG7</accession>